<evidence type="ECO:0000313" key="13">
    <source>
        <dbReference type="Proteomes" id="UP000756346"/>
    </source>
</evidence>
<comment type="function">
    <text evidence="1">Cytochrome c oxidase subunit which plays a role in assembly of respiratory supercomplexes.</text>
</comment>
<reference evidence="12" key="1">
    <citation type="journal article" date="2021" name="Nat. Commun.">
        <title>Genetic determinants of endophytism in the Arabidopsis root mycobiome.</title>
        <authorList>
            <person name="Mesny F."/>
            <person name="Miyauchi S."/>
            <person name="Thiergart T."/>
            <person name="Pickel B."/>
            <person name="Atanasova L."/>
            <person name="Karlsson M."/>
            <person name="Huettel B."/>
            <person name="Barry K.W."/>
            <person name="Haridas S."/>
            <person name="Chen C."/>
            <person name="Bauer D."/>
            <person name="Andreopoulos W."/>
            <person name="Pangilinan J."/>
            <person name="LaButti K."/>
            <person name="Riley R."/>
            <person name="Lipzen A."/>
            <person name="Clum A."/>
            <person name="Drula E."/>
            <person name="Henrissat B."/>
            <person name="Kohler A."/>
            <person name="Grigoriev I.V."/>
            <person name="Martin F.M."/>
            <person name="Hacquard S."/>
        </authorList>
    </citation>
    <scope>NUCLEOTIDE SEQUENCE</scope>
    <source>
        <strain evidence="12">MPI-CAGE-CH-0230</strain>
    </source>
</reference>
<evidence type="ECO:0000256" key="2">
    <source>
        <dbReference type="ARBA" id="ARBA00004325"/>
    </source>
</evidence>
<evidence type="ECO:0000256" key="1">
    <source>
        <dbReference type="ARBA" id="ARBA00002584"/>
    </source>
</evidence>
<dbReference type="GO" id="GO:0031966">
    <property type="term" value="C:mitochondrial membrane"/>
    <property type="evidence" value="ECO:0007669"/>
    <property type="project" value="UniProtKB-SubCell"/>
</dbReference>
<accession>A0A9P8XUX3</accession>
<keyword evidence="6 10" id="KW-1133">Transmembrane helix</keyword>
<dbReference type="EMBL" id="JAGTJQ010000011">
    <property type="protein sequence ID" value="KAH7018355.1"/>
    <property type="molecule type" value="Genomic_DNA"/>
</dbReference>
<comment type="similarity">
    <text evidence="3">Belongs to the RCF1 family.</text>
</comment>
<evidence type="ECO:0000259" key="11">
    <source>
        <dbReference type="PROSITE" id="PS51503"/>
    </source>
</evidence>
<proteinExistence type="inferred from homology"/>
<evidence type="ECO:0000256" key="4">
    <source>
        <dbReference type="ARBA" id="ARBA00011565"/>
    </source>
</evidence>
<evidence type="ECO:0000256" key="7">
    <source>
        <dbReference type="ARBA" id="ARBA00023128"/>
    </source>
</evidence>
<comment type="subcellular location">
    <subcellularLocation>
        <location evidence="2">Mitochondrion membrane</location>
    </subcellularLocation>
</comment>
<evidence type="ECO:0000256" key="8">
    <source>
        <dbReference type="ARBA" id="ARBA00023136"/>
    </source>
</evidence>
<evidence type="ECO:0000256" key="5">
    <source>
        <dbReference type="ARBA" id="ARBA00022692"/>
    </source>
</evidence>
<dbReference type="GO" id="GO:0097250">
    <property type="term" value="P:mitochondrial respirasome assembly"/>
    <property type="evidence" value="ECO:0007669"/>
    <property type="project" value="TreeGrafter"/>
</dbReference>
<organism evidence="12 13">
    <name type="scientific">Microdochium trichocladiopsis</name>
    <dbReference type="NCBI Taxonomy" id="1682393"/>
    <lineage>
        <taxon>Eukaryota</taxon>
        <taxon>Fungi</taxon>
        <taxon>Dikarya</taxon>
        <taxon>Ascomycota</taxon>
        <taxon>Pezizomycotina</taxon>
        <taxon>Sordariomycetes</taxon>
        <taxon>Xylariomycetidae</taxon>
        <taxon>Xylariales</taxon>
        <taxon>Microdochiaceae</taxon>
        <taxon>Microdochium</taxon>
    </lineage>
</organism>
<keyword evidence="5 10" id="KW-0812">Transmembrane</keyword>
<evidence type="ECO:0000256" key="9">
    <source>
        <dbReference type="SAM" id="MobiDB-lite"/>
    </source>
</evidence>
<keyword evidence="7" id="KW-0496">Mitochondrion</keyword>
<protein>
    <submittedName>
        <fullName evidence="12">Hypoxia induced protein conserved region-domain-containing protein</fullName>
    </submittedName>
</protein>
<keyword evidence="8 10" id="KW-0472">Membrane</keyword>
<gene>
    <name evidence="12" type="ORF">B0I36DRAFT_335810</name>
</gene>
<dbReference type="InterPro" id="IPR007667">
    <property type="entry name" value="Hypoxia_induced_domain"/>
</dbReference>
<dbReference type="Pfam" id="PF04588">
    <property type="entry name" value="HIG_1_N"/>
    <property type="match status" value="1"/>
</dbReference>
<evidence type="ECO:0000313" key="12">
    <source>
        <dbReference type="EMBL" id="KAH7018355.1"/>
    </source>
</evidence>
<feature type="transmembrane region" description="Helical" evidence="10">
    <location>
        <begin position="64"/>
        <end position="85"/>
    </location>
</feature>
<dbReference type="GeneID" id="70185073"/>
<dbReference type="RefSeq" id="XP_046006622.1">
    <property type="nucleotide sequence ID" value="XM_046155527.1"/>
</dbReference>
<feature type="compositionally biased region" description="Polar residues" evidence="9">
    <location>
        <begin position="192"/>
        <end position="201"/>
    </location>
</feature>
<dbReference type="InterPro" id="IPR050355">
    <property type="entry name" value="RCF1"/>
</dbReference>
<dbReference type="PANTHER" id="PTHR12297:SF3">
    <property type="entry name" value="HIG1 DOMAIN FAMILY MEMBER 1A"/>
    <property type="match status" value="1"/>
</dbReference>
<dbReference type="Gene3D" id="6.10.140.1320">
    <property type="match status" value="1"/>
</dbReference>
<name>A0A9P8XUX3_9PEZI</name>
<comment type="subunit">
    <text evidence="4">Associates with the respiratory chain complex III/complex IV supercomplex.</text>
</comment>
<evidence type="ECO:0000256" key="6">
    <source>
        <dbReference type="ARBA" id="ARBA00022989"/>
    </source>
</evidence>
<feature type="compositionally biased region" description="Basic and acidic residues" evidence="9">
    <location>
        <begin position="128"/>
        <end position="143"/>
    </location>
</feature>
<feature type="domain" description="HIG1" evidence="11">
    <location>
        <begin position="5"/>
        <end position="96"/>
    </location>
</feature>
<sequence length="214" mass="23919">MADRPVPSSFDDAKEYQETGWQKISRKLREEPLIPLGCGLTVLALVNAWRAMRRGDHQGVQRMFRARVGAQAFTVIAMVAGGAYYGQDREKRKELIKLEAQQRAEERQAKWLRELEIRDEEDKALKESIKRRRERAEQRKAESAGRNPGSDATMASLPEPDQQGDRGTQPKPEGAGVLSSLSRVGGWFGSSKPEQSKSNISDSDKVTPPPKSSD</sequence>
<feature type="transmembrane region" description="Helical" evidence="10">
    <location>
        <begin position="33"/>
        <end position="52"/>
    </location>
</feature>
<comment type="caution">
    <text evidence="12">The sequence shown here is derived from an EMBL/GenBank/DDBJ whole genome shotgun (WGS) entry which is preliminary data.</text>
</comment>
<feature type="region of interest" description="Disordered" evidence="9">
    <location>
        <begin position="128"/>
        <end position="214"/>
    </location>
</feature>
<dbReference type="Proteomes" id="UP000756346">
    <property type="component" value="Unassembled WGS sequence"/>
</dbReference>
<dbReference type="PROSITE" id="PS51503">
    <property type="entry name" value="HIG1"/>
    <property type="match status" value="1"/>
</dbReference>
<evidence type="ECO:0000256" key="10">
    <source>
        <dbReference type="SAM" id="Phobius"/>
    </source>
</evidence>
<dbReference type="AlphaFoldDB" id="A0A9P8XUX3"/>
<keyword evidence="13" id="KW-1185">Reference proteome</keyword>
<dbReference type="PANTHER" id="PTHR12297">
    <property type="entry name" value="HYPOXIA-INDUCBILE GENE 1 HIG1 -RELATED"/>
    <property type="match status" value="1"/>
</dbReference>
<dbReference type="OrthoDB" id="6604018at2759"/>
<evidence type="ECO:0000256" key="3">
    <source>
        <dbReference type="ARBA" id="ARBA00009366"/>
    </source>
</evidence>